<dbReference type="PANTHER" id="PTHR11124">
    <property type="entry name" value="VACUOLAR SORTING PROTEIN VPS29"/>
    <property type="match status" value="1"/>
</dbReference>
<sequence>MTPLLPNGELRLDRQQCERTAGVPNPLEFSVRRRDATLKIGVISDTHGLLRPEVAPCLAGVSHFIHAGDIGAERILDELRRIAPVTAIRGNVDVGAWARDYPETTTIRLGGHGFYVLHDLKELAAKPAPSGVHAVICGHSHRASVRVVHCVLYLNPGSAGPRRFRLPVTLATVEIGEAGELRPVVHTLD</sequence>
<dbReference type="RefSeq" id="WP_197965625.1">
    <property type="nucleotide sequence ID" value="NZ_JACEGD010000006.1"/>
</dbReference>
<organism evidence="4 5">
    <name type="scientific">Bradyrhizobium diversitatis</name>
    <dbReference type="NCBI Taxonomy" id="2755406"/>
    <lineage>
        <taxon>Bacteria</taxon>
        <taxon>Pseudomonadati</taxon>
        <taxon>Pseudomonadota</taxon>
        <taxon>Alphaproteobacteria</taxon>
        <taxon>Hyphomicrobiales</taxon>
        <taxon>Nitrobacteraceae</taxon>
        <taxon>Bradyrhizobium</taxon>
    </lineage>
</organism>
<accession>A0ABS0NZ08</accession>
<protein>
    <recommendedName>
        <fullName evidence="2">Phosphoesterase</fullName>
        <ecNumber evidence="2">3.1.4.-</ecNumber>
    </recommendedName>
</protein>
<evidence type="ECO:0000259" key="3">
    <source>
        <dbReference type="Pfam" id="PF12850"/>
    </source>
</evidence>
<dbReference type="SUPFAM" id="SSF56300">
    <property type="entry name" value="Metallo-dependent phosphatases"/>
    <property type="match status" value="1"/>
</dbReference>
<proteinExistence type="inferred from homology"/>
<dbReference type="InterPro" id="IPR024654">
    <property type="entry name" value="Calcineurin-like_PHP_lpxH"/>
</dbReference>
<evidence type="ECO:0000313" key="4">
    <source>
        <dbReference type="EMBL" id="MBH5386247.1"/>
    </source>
</evidence>
<dbReference type="InterPro" id="IPR029052">
    <property type="entry name" value="Metallo-depent_PP-like"/>
</dbReference>
<dbReference type="EMBL" id="JACEGD010000006">
    <property type="protein sequence ID" value="MBH5386247.1"/>
    <property type="molecule type" value="Genomic_DNA"/>
</dbReference>
<dbReference type="EC" id="3.1.4.-" evidence="2"/>
<dbReference type="NCBIfam" id="TIGR00040">
    <property type="entry name" value="yfcE"/>
    <property type="match status" value="1"/>
</dbReference>
<comment type="similarity">
    <text evidence="1 2">Belongs to the metallophosphoesterase superfamily. YfcE family.</text>
</comment>
<dbReference type="Proteomes" id="UP001194539">
    <property type="component" value="Unassembled WGS sequence"/>
</dbReference>
<gene>
    <name evidence="4" type="ORF">H1B27_08090</name>
</gene>
<evidence type="ECO:0000256" key="1">
    <source>
        <dbReference type="ARBA" id="ARBA00008950"/>
    </source>
</evidence>
<dbReference type="InterPro" id="IPR000979">
    <property type="entry name" value="Phosphodiesterase_MJ0936/Vps29"/>
</dbReference>
<reference evidence="4 5" key="1">
    <citation type="submission" date="2020-07" db="EMBL/GenBank/DDBJ databases">
        <title>Bradyrhizobium diversity isolated from nodules of indigenous legumes of Western Australia.</title>
        <authorList>
            <person name="Klepa M.S."/>
        </authorList>
    </citation>
    <scope>NUCLEOTIDE SEQUENCE [LARGE SCALE GENOMIC DNA]</scope>
    <source>
        <strain evidence="4 5">CNPSo 4019</strain>
    </source>
</reference>
<dbReference type="Pfam" id="PF12850">
    <property type="entry name" value="Metallophos_2"/>
    <property type="match status" value="1"/>
</dbReference>
<keyword evidence="2" id="KW-0479">Metal-binding</keyword>
<evidence type="ECO:0000256" key="2">
    <source>
        <dbReference type="RuleBase" id="RU362039"/>
    </source>
</evidence>
<dbReference type="Gene3D" id="3.60.21.10">
    <property type="match status" value="1"/>
</dbReference>
<name>A0ABS0NZ08_9BRAD</name>
<feature type="domain" description="Calcineurin-like phosphoesterase" evidence="3">
    <location>
        <begin position="38"/>
        <end position="176"/>
    </location>
</feature>
<comment type="caution">
    <text evidence="4">The sequence shown here is derived from an EMBL/GenBank/DDBJ whole genome shotgun (WGS) entry which is preliminary data.</text>
</comment>
<keyword evidence="5" id="KW-1185">Reference proteome</keyword>
<evidence type="ECO:0000313" key="5">
    <source>
        <dbReference type="Proteomes" id="UP001194539"/>
    </source>
</evidence>
<comment type="cofactor">
    <cofactor evidence="2">
        <name>a divalent metal cation</name>
        <dbReference type="ChEBI" id="CHEBI:60240"/>
    </cofactor>
</comment>